<sequence length="76" mass="8887">MKSIVTTYIILLFIVYYSFFGMGTSIPGNWNLILMSAAKFLFICFVFMNLKEAHLFWKVTFPILIGIYSFSIWILT</sequence>
<dbReference type="AlphaFoldDB" id="A0A4R9I5P3"/>
<organism evidence="2 3">
    <name type="scientific">Leptospira noumeaensis</name>
    <dbReference type="NCBI Taxonomy" id="2484964"/>
    <lineage>
        <taxon>Bacteria</taxon>
        <taxon>Pseudomonadati</taxon>
        <taxon>Spirochaetota</taxon>
        <taxon>Spirochaetia</taxon>
        <taxon>Leptospirales</taxon>
        <taxon>Leptospiraceae</taxon>
        <taxon>Leptospira</taxon>
    </lineage>
</organism>
<evidence type="ECO:0000313" key="3">
    <source>
        <dbReference type="Proteomes" id="UP000298009"/>
    </source>
</evidence>
<proteinExistence type="predicted"/>
<protein>
    <submittedName>
        <fullName evidence="2">Prokaryotic cytochrome C oxidase subunit IV</fullName>
    </submittedName>
</protein>
<keyword evidence="3" id="KW-1185">Reference proteome</keyword>
<feature type="transmembrane region" description="Helical" evidence="1">
    <location>
        <begin position="7"/>
        <end position="26"/>
    </location>
</feature>
<dbReference type="OrthoDB" id="331879at2"/>
<reference evidence="2" key="1">
    <citation type="journal article" date="2019" name="PLoS Negl. Trop. Dis.">
        <title>Revisiting the worldwide diversity of Leptospira species in the environment.</title>
        <authorList>
            <person name="Vincent A.T."/>
            <person name="Schiettekatte O."/>
            <person name="Bourhy P."/>
            <person name="Veyrier F.J."/>
            <person name="Picardeau M."/>
        </authorList>
    </citation>
    <scope>NUCLEOTIDE SEQUENCE [LARGE SCALE GENOMIC DNA]</scope>
    <source>
        <strain evidence="2">201800287</strain>
    </source>
</reference>
<keyword evidence="1" id="KW-0812">Transmembrane</keyword>
<feature type="transmembrane region" description="Helical" evidence="1">
    <location>
        <begin position="32"/>
        <end position="48"/>
    </location>
</feature>
<accession>A0A4R9I5P3</accession>
<evidence type="ECO:0000256" key="1">
    <source>
        <dbReference type="SAM" id="Phobius"/>
    </source>
</evidence>
<evidence type="ECO:0000313" key="2">
    <source>
        <dbReference type="EMBL" id="TGK81408.1"/>
    </source>
</evidence>
<comment type="caution">
    <text evidence="2">The sequence shown here is derived from an EMBL/GenBank/DDBJ whole genome shotgun (WGS) entry which is preliminary data.</text>
</comment>
<keyword evidence="1" id="KW-1133">Transmembrane helix</keyword>
<keyword evidence="1" id="KW-0472">Membrane</keyword>
<dbReference type="RefSeq" id="WP_135601297.1">
    <property type="nucleotide sequence ID" value="NZ_RQFK01000026.1"/>
</dbReference>
<dbReference type="Proteomes" id="UP000298009">
    <property type="component" value="Unassembled WGS sequence"/>
</dbReference>
<dbReference type="EMBL" id="RQFK01000026">
    <property type="protein sequence ID" value="TGK81408.1"/>
    <property type="molecule type" value="Genomic_DNA"/>
</dbReference>
<feature type="transmembrane region" description="Helical" evidence="1">
    <location>
        <begin position="55"/>
        <end position="75"/>
    </location>
</feature>
<name>A0A4R9I5P3_9LEPT</name>
<gene>
    <name evidence="2" type="ORF">EHQ24_08790</name>
</gene>